<sequence>MANVMVNAGLIFWSDIAPGGALDSGGVKRSGAPMDNPLLAELSEAGRVALASAKARDALVLAPLLAMDARLSRIVAQVREPLLAQMRLAWWRDELGKPAADRPKGDAVLGAFGIHCTGLEPAAIALVNGWEALLDDPPLSAAAATSFADGRGALLVGFSNISGLSADADEAARAGRLWAMGELASLSSEPDERAQALALADTDAHPALHLPSRLRPVAVLGGLSRRAILRGGAPLLGDRMSPLAALRLGLLGR</sequence>
<evidence type="ECO:0008006" key="3">
    <source>
        <dbReference type="Google" id="ProtNLM"/>
    </source>
</evidence>
<dbReference type="EMBL" id="VCAO01000001">
    <property type="protein sequence ID" value="TMM49946.1"/>
    <property type="molecule type" value="Genomic_DNA"/>
</dbReference>
<name>A0A5S3P931_9SPHN</name>
<accession>A0A5S3P931</accession>
<protein>
    <recommendedName>
        <fullName evidence="3">Phytoene synthase</fullName>
    </recommendedName>
</protein>
<dbReference type="RefSeq" id="WP_138615507.1">
    <property type="nucleotide sequence ID" value="NZ_VCAO01000001.1"/>
</dbReference>
<organism evidence="1 2">
    <name type="scientific">Qipengyuania marisflavi</name>
    <dbReference type="NCBI Taxonomy" id="2486356"/>
    <lineage>
        <taxon>Bacteria</taxon>
        <taxon>Pseudomonadati</taxon>
        <taxon>Pseudomonadota</taxon>
        <taxon>Alphaproteobacteria</taxon>
        <taxon>Sphingomonadales</taxon>
        <taxon>Erythrobacteraceae</taxon>
        <taxon>Qipengyuania</taxon>
    </lineage>
</organism>
<reference evidence="1 2" key="1">
    <citation type="submission" date="2019-05" db="EMBL/GenBank/DDBJ databases">
        <title>Erythrobacter marisflavi sp. nov., isolated from isolated from water of an estuary environment.</title>
        <authorList>
            <person name="Yoon J.-H."/>
        </authorList>
    </citation>
    <scope>NUCLEOTIDE SEQUENCE [LARGE SCALE GENOMIC DNA]</scope>
    <source>
        <strain evidence="1 2">KEM-5</strain>
    </source>
</reference>
<dbReference type="OrthoDB" id="9814909at2"/>
<evidence type="ECO:0000313" key="2">
    <source>
        <dbReference type="Proteomes" id="UP000309668"/>
    </source>
</evidence>
<evidence type="ECO:0000313" key="1">
    <source>
        <dbReference type="EMBL" id="TMM49946.1"/>
    </source>
</evidence>
<dbReference type="AlphaFoldDB" id="A0A5S3P931"/>
<keyword evidence="2" id="KW-1185">Reference proteome</keyword>
<comment type="caution">
    <text evidence="1">The sequence shown here is derived from an EMBL/GenBank/DDBJ whole genome shotgun (WGS) entry which is preliminary data.</text>
</comment>
<dbReference type="Proteomes" id="UP000309668">
    <property type="component" value="Unassembled WGS sequence"/>
</dbReference>
<proteinExistence type="predicted"/>
<gene>
    <name evidence="1" type="ORF">FEV51_01740</name>
</gene>